<evidence type="ECO:0000259" key="1">
    <source>
        <dbReference type="Pfam" id="PF12146"/>
    </source>
</evidence>
<dbReference type="InterPro" id="IPR029058">
    <property type="entry name" value="AB_hydrolase_fold"/>
</dbReference>
<reference evidence="3" key="1">
    <citation type="submission" date="2016-10" db="EMBL/GenBank/DDBJ databases">
        <authorList>
            <person name="Varghese N."/>
            <person name="Submissions S."/>
        </authorList>
    </citation>
    <scope>NUCLEOTIDE SEQUENCE [LARGE SCALE GENOMIC DNA]</scope>
    <source>
        <strain evidence="3">CGMCC 1.3704</strain>
    </source>
</reference>
<accession>A0A1I3R051</accession>
<dbReference type="Pfam" id="PF12146">
    <property type="entry name" value="Hydrolase_4"/>
    <property type="match status" value="1"/>
</dbReference>
<dbReference type="EMBL" id="FOSB01000002">
    <property type="protein sequence ID" value="SFJ39079.1"/>
    <property type="molecule type" value="Genomic_DNA"/>
</dbReference>
<dbReference type="PANTHER" id="PTHR11614">
    <property type="entry name" value="PHOSPHOLIPASE-RELATED"/>
    <property type="match status" value="1"/>
</dbReference>
<gene>
    <name evidence="2" type="ORF">SAMN04487936_10211</name>
</gene>
<dbReference type="Gene3D" id="3.40.50.1820">
    <property type="entry name" value="alpha/beta hydrolase"/>
    <property type="match status" value="1"/>
</dbReference>
<dbReference type="SUPFAM" id="SSF53474">
    <property type="entry name" value="alpha/beta-Hydrolases"/>
    <property type="match status" value="1"/>
</dbReference>
<evidence type="ECO:0000313" key="3">
    <source>
        <dbReference type="Proteomes" id="UP000183557"/>
    </source>
</evidence>
<dbReference type="PRINTS" id="PR00111">
    <property type="entry name" value="ABHYDROLASE"/>
</dbReference>
<sequence length="258" mass="29700">MRKIESAHDRATVILVHGAFEHSGRYHDLVEQLQKDGYSVIYGDLPGQGESSGKKGHIRSFHDYVNTIQLWLQQADPNKKVFLLGHSMGGLAVVRFMQVVQPDVDGVVLSSPALGILNKASAPLNAASYILNMLIPALRIKAPQNPAYITRNKDKITEYSQDPLIVDRVSVRWYREFQKAIIEAFNDINLFPDVPLLVMQAEEDYMVEVNKTSDWFDKVNVKEKRYKQWPGLYHEIYNEPEWRDVYEYTLSFLDDQLK</sequence>
<organism evidence="2 3">
    <name type="scientific">Halobacillus dabanensis</name>
    <dbReference type="NCBI Taxonomy" id="240302"/>
    <lineage>
        <taxon>Bacteria</taxon>
        <taxon>Bacillati</taxon>
        <taxon>Bacillota</taxon>
        <taxon>Bacilli</taxon>
        <taxon>Bacillales</taxon>
        <taxon>Bacillaceae</taxon>
        <taxon>Halobacillus</taxon>
    </lineage>
</organism>
<dbReference type="InterPro" id="IPR000073">
    <property type="entry name" value="AB_hydrolase_1"/>
</dbReference>
<dbReference type="Proteomes" id="UP000183557">
    <property type="component" value="Unassembled WGS sequence"/>
</dbReference>
<dbReference type="InterPro" id="IPR022742">
    <property type="entry name" value="Hydrolase_4"/>
</dbReference>
<dbReference type="InterPro" id="IPR051044">
    <property type="entry name" value="MAG_DAG_Lipase"/>
</dbReference>
<keyword evidence="3" id="KW-1185">Reference proteome</keyword>
<proteinExistence type="predicted"/>
<name>A0A1I3R051_HALDA</name>
<evidence type="ECO:0000313" key="2">
    <source>
        <dbReference type="EMBL" id="SFJ39079.1"/>
    </source>
</evidence>
<dbReference type="AlphaFoldDB" id="A0A1I3R051"/>
<feature type="domain" description="Serine aminopeptidase S33" evidence="1">
    <location>
        <begin position="8"/>
        <end position="241"/>
    </location>
</feature>
<protein>
    <submittedName>
        <fullName evidence="2">Lysophospholipase</fullName>
    </submittedName>
</protein>